<keyword evidence="3" id="KW-1185">Reference proteome</keyword>
<sequence>MAPEQRRRHCHHHLNHHHYYNNNRVWRPSEVAPANMTTQQLERNIEALVGSIIEKEMIIENGEARMAELLAELQRRGEEENEEKEEEWEGDGEKENA</sequence>
<protein>
    <submittedName>
        <fullName evidence="2">Uncharacterized protein</fullName>
    </submittedName>
</protein>
<organism evidence="2 3">
    <name type="scientific">Aspergillus sclerotiicarbonarius (strain CBS 121057 / IBT 28362)</name>
    <dbReference type="NCBI Taxonomy" id="1448318"/>
    <lineage>
        <taxon>Eukaryota</taxon>
        <taxon>Fungi</taxon>
        <taxon>Dikarya</taxon>
        <taxon>Ascomycota</taxon>
        <taxon>Pezizomycotina</taxon>
        <taxon>Eurotiomycetes</taxon>
        <taxon>Eurotiomycetidae</taxon>
        <taxon>Eurotiales</taxon>
        <taxon>Aspergillaceae</taxon>
        <taxon>Aspergillus</taxon>
        <taxon>Aspergillus subgen. Circumdati</taxon>
    </lineage>
</organism>
<evidence type="ECO:0000313" key="3">
    <source>
        <dbReference type="Proteomes" id="UP000248423"/>
    </source>
</evidence>
<evidence type="ECO:0000256" key="1">
    <source>
        <dbReference type="SAM" id="MobiDB-lite"/>
    </source>
</evidence>
<dbReference type="Proteomes" id="UP000248423">
    <property type="component" value="Unassembled WGS sequence"/>
</dbReference>
<dbReference type="AlphaFoldDB" id="A0A319ES33"/>
<reference evidence="2 3" key="1">
    <citation type="submission" date="2018-02" db="EMBL/GenBank/DDBJ databases">
        <title>The genomes of Aspergillus section Nigri reveals drivers in fungal speciation.</title>
        <authorList>
            <consortium name="DOE Joint Genome Institute"/>
            <person name="Vesth T.C."/>
            <person name="Nybo J."/>
            <person name="Theobald S."/>
            <person name="Brandl J."/>
            <person name="Frisvad J.C."/>
            <person name="Nielsen K.F."/>
            <person name="Lyhne E.K."/>
            <person name="Kogle M.E."/>
            <person name="Kuo A."/>
            <person name="Riley R."/>
            <person name="Clum A."/>
            <person name="Nolan M."/>
            <person name="Lipzen A."/>
            <person name="Salamov A."/>
            <person name="Henrissat B."/>
            <person name="Wiebenga A."/>
            <person name="De vries R.P."/>
            <person name="Grigoriev I.V."/>
            <person name="Mortensen U.H."/>
            <person name="Andersen M.R."/>
            <person name="Baker S.E."/>
        </authorList>
    </citation>
    <scope>NUCLEOTIDE SEQUENCE [LARGE SCALE GENOMIC DNA]</scope>
    <source>
        <strain evidence="2 3">CBS 121057</strain>
    </source>
</reference>
<accession>A0A319ES33</accession>
<gene>
    <name evidence="2" type="ORF">BO78DRAFT_421322</name>
</gene>
<name>A0A319ES33_ASPSB</name>
<dbReference type="VEuPathDB" id="FungiDB:BO78DRAFT_421322"/>
<feature type="region of interest" description="Disordered" evidence="1">
    <location>
        <begin position="74"/>
        <end position="97"/>
    </location>
</feature>
<evidence type="ECO:0000313" key="2">
    <source>
        <dbReference type="EMBL" id="PYI03709.1"/>
    </source>
</evidence>
<dbReference type="EMBL" id="KZ826377">
    <property type="protein sequence ID" value="PYI03709.1"/>
    <property type="molecule type" value="Genomic_DNA"/>
</dbReference>
<feature type="compositionally biased region" description="Acidic residues" evidence="1">
    <location>
        <begin position="79"/>
        <end position="90"/>
    </location>
</feature>
<proteinExistence type="predicted"/>